<protein>
    <recommendedName>
        <fullName evidence="3">6-bladed beta-propeller</fullName>
    </recommendedName>
</protein>
<gene>
    <name evidence="1" type="ORF">HPS55_09680</name>
</gene>
<reference evidence="1 2" key="1">
    <citation type="submission" date="2020-05" db="EMBL/GenBank/DDBJ databases">
        <title>Distinct polysaccharide utilization as determinants for interspecies competition between intestinal Prevotella spp.</title>
        <authorList>
            <person name="Galvez E.J.C."/>
            <person name="Iljazovic A."/>
            <person name="Strowig T."/>
        </authorList>
    </citation>
    <scope>NUCLEOTIDE SEQUENCE [LARGE SCALE GENOMIC DNA]</scope>
    <source>
        <strain evidence="1 2">PROD</strain>
    </source>
</reference>
<evidence type="ECO:0008006" key="3">
    <source>
        <dbReference type="Google" id="ProtNLM"/>
    </source>
</evidence>
<dbReference type="GeneID" id="82158031"/>
<dbReference type="EMBL" id="JABKKE010000015">
    <property type="protein sequence ID" value="NPE14583.1"/>
    <property type="molecule type" value="Genomic_DNA"/>
</dbReference>
<keyword evidence="2" id="KW-1185">Reference proteome</keyword>
<dbReference type="PROSITE" id="PS51257">
    <property type="entry name" value="PROKAR_LIPOPROTEIN"/>
    <property type="match status" value="1"/>
</dbReference>
<accession>A0ABX2AY14</accession>
<sequence>MKLSFLYYIPLLLFVSCGSTKQRTCDLSEYKVKNCRMESHLIDSILVYPESINTLNDKLIIMEPQRKDSLVSIFSCDNFEYVCSSISKGHAKYEMVSLRNDYFSNTDSSFFVLSRNIIKEFLLKKDTIQFVNEHIIKIPDALNHVLRVGRDVYITSGFTDGKGNEHLLYKDGHYSGFGDYAAPALKGNDNFFFNSSISAGTEGKNVIWDFHRCRDLIRCYDLQGKLLEEIRIKNTNKKRIKDEHEYCYYKIKWNSSYIAVMYNNSEIGIDGFYELDNEQRPREMQIWTWDGILKQRLTFDIPIDNYCISEEGILYAIISNKPNVIYTYKLDY</sequence>
<dbReference type="Proteomes" id="UP001193734">
    <property type="component" value="Unassembled WGS sequence"/>
</dbReference>
<proteinExistence type="predicted"/>
<name>A0ABX2AY14_9BACT</name>
<dbReference type="Pfam" id="PF15869">
    <property type="entry name" value="TolB_like"/>
    <property type="match status" value="1"/>
</dbReference>
<organism evidence="1 2">
    <name type="scientific">Xylanibacter rodentium</name>
    <dbReference type="NCBI Taxonomy" id="2736289"/>
    <lineage>
        <taxon>Bacteria</taxon>
        <taxon>Pseudomonadati</taxon>
        <taxon>Bacteroidota</taxon>
        <taxon>Bacteroidia</taxon>
        <taxon>Bacteroidales</taxon>
        <taxon>Prevotellaceae</taxon>
        <taxon>Xylanibacter</taxon>
    </lineage>
</organism>
<comment type="caution">
    <text evidence="1">The sequence shown here is derived from an EMBL/GenBank/DDBJ whole genome shotgun (WGS) entry which is preliminary data.</text>
</comment>
<dbReference type="RefSeq" id="WP_172174248.1">
    <property type="nucleotide sequence ID" value="NZ_CASHGZ010000021.1"/>
</dbReference>
<evidence type="ECO:0000313" key="2">
    <source>
        <dbReference type="Proteomes" id="UP001193734"/>
    </source>
</evidence>
<evidence type="ECO:0000313" key="1">
    <source>
        <dbReference type="EMBL" id="NPE14583.1"/>
    </source>
</evidence>